<evidence type="ECO:0000256" key="1">
    <source>
        <dbReference type="SAM" id="Phobius"/>
    </source>
</evidence>
<evidence type="ECO:0000313" key="2">
    <source>
        <dbReference type="EMBL" id="AGE95164.1"/>
    </source>
</evidence>
<feature type="transmembrane region" description="Helical" evidence="1">
    <location>
        <begin position="20"/>
        <end position="37"/>
    </location>
</feature>
<dbReference type="AlphaFoldDB" id="M1JIF0"/>
<keyword evidence="1" id="KW-0812">Transmembrane</keyword>
<name>M1JIF0_ENCCN</name>
<keyword evidence="1" id="KW-1133">Transmembrane helix</keyword>
<dbReference type="EMBL" id="KC513605">
    <property type="protein sequence ID" value="AGE95164.1"/>
    <property type="molecule type" value="Genomic_DNA"/>
</dbReference>
<organism evidence="2">
    <name type="scientific">Encephalitozoon cuniculi</name>
    <name type="common">Microsporidian parasite</name>
    <dbReference type="NCBI Taxonomy" id="6035"/>
    <lineage>
        <taxon>Eukaryota</taxon>
        <taxon>Fungi</taxon>
        <taxon>Fungi incertae sedis</taxon>
        <taxon>Microsporidia</taxon>
        <taxon>Unikaryonidae</taxon>
        <taxon>Encephalitozoon</taxon>
    </lineage>
</organism>
<proteinExistence type="predicted"/>
<sequence length="150" mass="17282">MFESIFSALRDSHMMLLNTVFWSRFLSFFLSLSLITYESILQSLLYSSSEIFPADLAYLWAFLSSHSRAFFTNLLIPLTCSLVMLSTPVLSFSILRNFRVILRASPACSIRPRALTAVSRTSRSEREGKLLHWKSLMLSGKRKRTHPRLQ</sequence>
<keyword evidence="1" id="KW-0472">Membrane</keyword>
<accession>M1JIF0</accession>
<gene>
    <name evidence="2" type="ORF">ECU08_1460</name>
</gene>
<protein>
    <submittedName>
        <fullName evidence="2">Uncharacterized protein</fullName>
    </submittedName>
</protein>
<feature type="transmembrane region" description="Helical" evidence="1">
    <location>
        <begin position="75"/>
        <end position="95"/>
    </location>
</feature>
<reference evidence="2" key="1">
    <citation type="journal article" date="2013" name="Eukaryot. Cell">
        <title>Extremely Reduced Levels of Heterozygosity in the Vertebrate Pathogen Encephalitozoon cuniculi.</title>
        <authorList>
            <person name="Selman M."/>
            <person name="Sak B."/>
            <person name="Kvac M."/>
            <person name="Farinelli L."/>
            <person name="Weiss L.M."/>
            <person name="Corradi N."/>
        </authorList>
    </citation>
    <scope>NUCLEOTIDE SEQUENCE</scope>
</reference>